<evidence type="ECO:0000256" key="2">
    <source>
        <dbReference type="SAM" id="Phobius"/>
    </source>
</evidence>
<feature type="non-terminal residue" evidence="3">
    <location>
        <position position="76"/>
    </location>
</feature>
<protein>
    <recommendedName>
        <fullName evidence="5">NADH-ubiquinone oxidoreductase 9.5 kDa subunit</fullName>
    </recommendedName>
</protein>
<dbReference type="InParanoid" id="A0A2T2ZU65"/>
<gene>
    <name evidence="3" type="ORF">BD289DRAFT_350402</name>
</gene>
<dbReference type="OrthoDB" id="2093409at2759"/>
<dbReference type="EMBL" id="KZ678685">
    <property type="protein sequence ID" value="PSR76925.1"/>
    <property type="molecule type" value="Genomic_DNA"/>
</dbReference>
<keyword evidence="2" id="KW-1133">Transmembrane helix</keyword>
<feature type="non-terminal residue" evidence="3">
    <location>
        <position position="1"/>
    </location>
</feature>
<dbReference type="PANTHER" id="PTHR38488:SF1">
    <property type="entry name" value="OXIDOREDUCTASE 9.5 KDA SUBUNIT, PUTATIVE (AFU_ORTHOLOGUE AFUA_5G08980)-RELATED"/>
    <property type="match status" value="1"/>
</dbReference>
<evidence type="ECO:0000313" key="3">
    <source>
        <dbReference type="EMBL" id="PSR76925.1"/>
    </source>
</evidence>
<feature type="region of interest" description="Disordered" evidence="1">
    <location>
        <begin position="53"/>
        <end position="76"/>
    </location>
</feature>
<reference evidence="3 4" key="1">
    <citation type="journal article" date="2018" name="Mycol. Prog.">
        <title>Coniella lustricola, a new species from submerged detritus.</title>
        <authorList>
            <person name="Raudabaugh D.B."/>
            <person name="Iturriaga T."/>
            <person name="Carver A."/>
            <person name="Mondo S."/>
            <person name="Pangilinan J."/>
            <person name="Lipzen A."/>
            <person name="He G."/>
            <person name="Amirebrahimi M."/>
            <person name="Grigoriev I.V."/>
            <person name="Miller A.N."/>
        </authorList>
    </citation>
    <scope>NUCLEOTIDE SEQUENCE [LARGE SCALE GENOMIC DNA]</scope>
    <source>
        <strain evidence="3 4">B22-T-1</strain>
    </source>
</reference>
<sequence>TPLFWKGPIRYLRWSCRERPALFWSCFIGGAGPAMVAIVPPIRHRLGDPDALPIPQTYPIPTTPRKQLTGYGDETE</sequence>
<feature type="transmembrane region" description="Helical" evidence="2">
    <location>
        <begin position="21"/>
        <end position="42"/>
    </location>
</feature>
<keyword evidence="2" id="KW-0812">Transmembrane</keyword>
<dbReference type="AlphaFoldDB" id="A0A2T2ZU65"/>
<dbReference type="InterPro" id="IPR039961">
    <property type="entry name" value="Nuo9.5"/>
</dbReference>
<evidence type="ECO:0000313" key="4">
    <source>
        <dbReference type="Proteomes" id="UP000241462"/>
    </source>
</evidence>
<accession>A0A2T2ZU65</accession>
<dbReference type="STRING" id="2025994.A0A2T2ZU65"/>
<dbReference type="PANTHER" id="PTHR38488">
    <property type="entry name" value="OXIDOREDUCTASE 9.5 KDA SUBUNIT, PUTATIVE (AFU_ORTHOLOGUE AFUA_5G08980)-RELATED"/>
    <property type="match status" value="1"/>
</dbReference>
<dbReference type="CDD" id="cd22903">
    <property type="entry name" value="NI9M"/>
    <property type="match status" value="1"/>
</dbReference>
<dbReference type="Proteomes" id="UP000241462">
    <property type="component" value="Unassembled WGS sequence"/>
</dbReference>
<name>A0A2T2ZU65_9PEZI</name>
<evidence type="ECO:0000256" key="1">
    <source>
        <dbReference type="SAM" id="MobiDB-lite"/>
    </source>
</evidence>
<organism evidence="3 4">
    <name type="scientific">Coniella lustricola</name>
    <dbReference type="NCBI Taxonomy" id="2025994"/>
    <lineage>
        <taxon>Eukaryota</taxon>
        <taxon>Fungi</taxon>
        <taxon>Dikarya</taxon>
        <taxon>Ascomycota</taxon>
        <taxon>Pezizomycotina</taxon>
        <taxon>Sordariomycetes</taxon>
        <taxon>Sordariomycetidae</taxon>
        <taxon>Diaporthales</taxon>
        <taxon>Schizoparmaceae</taxon>
        <taxon>Coniella</taxon>
    </lineage>
</organism>
<keyword evidence="4" id="KW-1185">Reference proteome</keyword>
<keyword evidence="2" id="KW-0472">Membrane</keyword>
<evidence type="ECO:0008006" key="5">
    <source>
        <dbReference type="Google" id="ProtNLM"/>
    </source>
</evidence>
<proteinExistence type="predicted"/>